<sequence length="66" mass="7619">MKFIELKDKSQAELQILLKDKKLELFELRVKLKTMQLSNPCQIRALRKDIARIATAISALKDKHGV</sequence>
<evidence type="ECO:0000256" key="4">
    <source>
        <dbReference type="ARBA" id="ARBA00035204"/>
    </source>
</evidence>
<evidence type="ECO:0000256" key="2">
    <source>
        <dbReference type="ARBA" id="ARBA00022980"/>
    </source>
</evidence>
<dbReference type="HAMAP" id="MF_00374">
    <property type="entry name" value="Ribosomal_uL29"/>
    <property type="match status" value="1"/>
</dbReference>
<reference evidence="6 9" key="2">
    <citation type="submission" date="2020-04" db="EMBL/GenBank/DDBJ databases">
        <title>Genomic analysis of gastric non-Helicobacter pylori Helicobacters isolated in Japan.</title>
        <authorList>
            <person name="Suzuki M."/>
            <person name="Rimbara E."/>
        </authorList>
    </citation>
    <scope>NUCLEOTIDE SEQUENCE [LARGE SCALE GENOMIC DNA]</scope>
    <source>
        <strain evidence="6 9">NHP19-0020</strain>
    </source>
</reference>
<evidence type="ECO:0000256" key="1">
    <source>
        <dbReference type="ARBA" id="ARBA00009254"/>
    </source>
</evidence>
<dbReference type="InterPro" id="IPR018254">
    <property type="entry name" value="Ribosomal_uL29_CS"/>
</dbReference>
<organism evidence="7 8">
    <name type="scientific">Helicobacter suis</name>
    <dbReference type="NCBI Taxonomy" id="104628"/>
    <lineage>
        <taxon>Bacteria</taxon>
        <taxon>Pseudomonadati</taxon>
        <taxon>Campylobacterota</taxon>
        <taxon>Epsilonproteobacteria</taxon>
        <taxon>Campylobacterales</taxon>
        <taxon>Helicobacteraceae</taxon>
        <taxon>Helicobacter</taxon>
    </lineage>
</organism>
<dbReference type="OrthoDB" id="5373225at2"/>
<dbReference type="Proteomes" id="UP000509742">
    <property type="component" value="Chromosome"/>
</dbReference>
<dbReference type="SUPFAM" id="SSF46561">
    <property type="entry name" value="Ribosomal protein L29 (L29p)"/>
    <property type="match status" value="1"/>
</dbReference>
<protein>
    <recommendedName>
        <fullName evidence="4 5">Large ribosomal subunit protein uL29</fullName>
    </recommendedName>
</protein>
<dbReference type="GO" id="GO:0022625">
    <property type="term" value="C:cytosolic large ribosomal subunit"/>
    <property type="evidence" value="ECO:0007669"/>
    <property type="project" value="TreeGrafter"/>
</dbReference>
<dbReference type="InterPro" id="IPR050063">
    <property type="entry name" value="Ribosomal_protein_uL29"/>
</dbReference>
<dbReference type="GO" id="GO:0003735">
    <property type="term" value="F:structural constituent of ribosome"/>
    <property type="evidence" value="ECO:0007669"/>
    <property type="project" value="InterPro"/>
</dbReference>
<accession>A0A6J4CW34</accession>
<dbReference type="Proteomes" id="UP000317935">
    <property type="component" value="Chromosome"/>
</dbReference>
<dbReference type="AlphaFoldDB" id="A0A6J4CW34"/>
<dbReference type="PANTHER" id="PTHR10916">
    <property type="entry name" value="60S RIBOSOMAL PROTEIN L35/50S RIBOSOMAL PROTEIN L29"/>
    <property type="match status" value="1"/>
</dbReference>
<gene>
    <name evidence="5 7" type="primary">rpmC</name>
    <name evidence="6" type="ORF">NHP190020_00700</name>
    <name evidence="7" type="ORF">SNTW_00700</name>
</gene>
<dbReference type="PROSITE" id="PS00579">
    <property type="entry name" value="RIBOSOMAL_L29"/>
    <property type="match status" value="1"/>
</dbReference>
<keyword evidence="2 5" id="KW-0689">Ribosomal protein</keyword>
<evidence type="ECO:0000256" key="5">
    <source>
        <dbReference type="HAMAP-Rule" id="MF_00374"/>
    </source>
</evidence>
<dbReference type="GeneID" id="56927926"/>
<comment type="similarity">
    <text evidence="1 5">Belongs to the universal ribosomal protein uL29 family.</text>
</comment>
<dbReference type="RefSeq" id="WP_006565270.1">
    <property type="nucleotide sequence ID" value="NZ_AP019774.1"/>
</dbReference>
<dbReference type="NCBIfam" id="TIGR00012">
    <property type="entry name" value="L29"/>
    <property type="match status" value="1"/>
</dbReference>
<evidence type="ECO:0000313" key="7">
    <source>
        <dbReference type="EMBL" id="BCD69425.1"/>
    </source>
</evidence>
<dbReference type="InterPro" id="IPR001854">
    <property type="entry name" value="Ribosomal_uL29"/>
</dbReference>
<evidence type="ECO:0000313" key="9">
    <source>
        <dbReference type="Proteomes" id="UP000509742"/>
    </source>
</evidence>
<proteinExistence type="inferred from homology"/>
<dbReference type="Gene3D" id="1.10.287.310">
    <property type="match status" value="1"/>
</dbReference>
<reference evidence="7 8" key="1">
    <citation type="submission" date="2019-06" db="EMBL/GenBank/DDBJ databases">
        <title>Complete genome sequence of Helicobacter suis SNTW101c.</title>
        <authorList>
            <person name="Rimbara E."/>
            <person name="Suzuki M."/>
            <person name="Matsui H."/>
            <person name="Nakamura M."/>
            <person name="Mori S."/>
            <person name="Shibayama K."/>
        </authorList>
    </citation>
    <scope>NUCLEOTIDE SEQUENCE [LARGE SCALE GENOMIC DNA]</scope>
    <source>
        <strain evidence="7 8">SNTW101c</strain>
    </source>
</reference>
<dbReference type="CDD" id="cd00427">
    <property type="entry name" value="Ribosomal_L29_HIP"/>
    <property type="match status" value="1"/>
</dbReference>
<evidence type="ECO:0000256" key="3">
    <source>
        <dbReference type="ARBA" id="ARBA00023274"/>
    </source>
</evidence>
<name>A0A6J4CW34_9HELI</name>
<dbReference type="PANTHER" id="PTHR10916:SF0">
    <property type="entry name" value="LARGE RIBOSOMAL SUBUNIT PROTEIN UL29C"/>
    <property type="match status" value="1"/>
</dbReference>
<evidence type="ECO:0000313" key="8">
    <source>
        <dbReference type="Proteomes" id="UP000317935"/>
    </source>
</evidence>
<keyword evidence="3 5" id="KW-0687">Ribonucleoprotein</keyword>
<dbReference type="EMBL" id="AP023036">
    <property type="protein sequence ID" value="BCD45031.1"/>
    <property type="molecule type" value="Genomic_DNA"/>
</dbReference>
<keyword evidence="9" id="KW-1185">Reference proteome</keyword>
<dbReference type="InterPro" id="IPR036049">
    <property type="entry name" value="Ribosomal_uL29_sf"/>
</dbReference>
<dbReference type="GO" id="GO:0006412">
    <property type="term" value="P:translation"/>
    <property type="evidence" value="ECO:0007669"/>
    <property type="project" value="UniProtKB-UniRule"/>
</dbReference>
<dbReference type="Pfam" id="PF00831">
    <property type="entry name" value="Ribosomal_L29"/>
    <property type="match status" value="1"/>
</dbReference>
<dbReference type="EMBL" id="AP019774">
    <property type="protein sequence ID" value="BCD69425.1"/>
    <property type="molecule type" value="Genomic_DNA"/>
</dbReference>
<evidence type="ECO:0000313" key="6">
    <source>
        <dbReference type="EMBL" id="BCD45031.1"/>
    </source>
</evidence>